<comment type="caution">
    <text evidence="2">The sequence shown here is derived from an EMBL/GenBank/DDBJ whole genome shotgun (WGS) entry which is preliminary data.</text>
</comment>
<keyword evidence="3" id="KW-1185">Reference proteome</keyword>
<evidence type="ECO:0000256" key="1">
    <source>
        <dbReference type="SAM" id="MobiDB-lite"/>
    </source>
</evidence>
<dbReference type="OrthoDB" id="1298850at2759"/>
<evidence type="ECO:0000313" key="2">
    <source>
        <dbReference type="EMBL" id="KAG5607353.1"/>
    </source>
</evidence>
<accession>A0A9J5Z3A7</accession>
<feature type="region of interest" description="Disordered" evidence="1">
    <location>
        <begin position="177"/>
        <end position="202"/>
    </location>
</feature>
<reference evidence="2 3" key="1">
    <citation type="submission" date="2020-09" db="EMBL/GenBank/DDBJ databases">
        <title>De no assembly of potato wild relative species, Solanum commersonii.</title>
        <authorList>
            <person name="Cho K."/>
        </authorList>
    </citation>
    <scope>NUCLEOTIDE SEQUENCE [LARGE SCALE GENOMIC DNA]</scope>
    <source>
        <strain evidence="2">LZ3.2</strain>
        <tissue evidence="2">Leaf</tissue>
    </source>
</reference>
<dbReference type="AlphaFoldDB" id="A0A9J5Z3A7"/>
<feature type="compositionally biased region" description="Basic and acidic residues" evidence="1">
    <location>
        <begin position="126"/>
        <end position="139"/>
    </location>
</feature>
<feature type="compositionally biased region" description="Basic and acidic residues" evidence="1">
    <location>
        <begin position="145"/>
        <end position="157"/>
    </location>
</feature>
<feature type="region of interest" description="Disordered" evidence="1">
    <location>
        <begin position="106"/>
        <end position="161"/>
    </location>
</feature>
<dbReference type="Proteomes" id="UP000824120">
    <property type="component" value="Chromosome 5"/>
</dbReference>
<dbReference type="InterPro" id="IPR009966">
    <property type="entry name" value="Prosystemin/Systemin"/>
</dbReference>
<dbReference type="EMBL" id="JACXVP010000005">
    <property type="protein sequence ID" value="KAG5607353.1"/>
    <property type="molecule type" value="Genomic_DNA"/>
</dbReference>
<gene>
    <name evidence="2" type="ORF">H5410_028845</name>
</gene>
<proteinExistence type="predicted"/>
<protein>
    <recommendedName>
        <fullName evidence="4">Prosystemin</fullName>
    </recommendedName>
</protein>
<evidence type="ECO:0000313" key="3">
    <source>
        <dbReference type="Proteomes" id="UP000824120"/>
    </source>
</evidence>
<sequence>METPSYDIKNKGDDMQEELKVKLHHEKGGDEKEKIIEKETPSQDIKNKDTIISYVLRGDAQEIPKVEHEEGGDGKEKIVEKETISKCIIKIEGDDAQEKIKVEYEEEEYEKEKIVEKGSPSQDINNKGDDPQEKPKVEHEEGDEKETPSQDIIKIEGEGAQEITKVVCEEREKIVIRVDLAAHSTPPSKRDPPKMQTDNNKL</sequence>
<evidence type="ECO:0008006" key="4">
    <source>
        <dbReference type="Google" id="ProtNLM"/>
    </source>
</evidence>
<organism evidence="2 3">
    <name type="scientific">Solanum commersonii</name>
    <name type="common">Commerson's wild potato</name>
    <name type="synonym">Commerson's nightshade</name>
    <dbReference type="NCBI Taxonomy" id="4109"/>
    <lineage>
        <taxon>Eukaryota</taxon>
        <taxon>Viridiplantae</taxon>
        <taxon>Streptophyta</taxon>
        <taxon>Embryophyta</taxon>
        <taxon>Tracheophyta</taxon>
        <taxon>Spermatophyta</taxon>
        <taxon>Magnoliopsida</taxon>
        <taxon>eudicotyledons</taxon>
        <taxon>Gunneridae</taxon>
        <taxon>Pentapetalae</taxon>
        <taxon>asterids</taxon>
        <taxon>lamiids</taxon>
        <taxon>Solanales</taxon>
        <taxon>Solanaceae</taxon>
        <taxon>Solanoideae</taxon>
        <taxon>Solaneae</taxon>
        <taxon>Solanum</taxon>
    </lineage>
</organism>
<name>A0A9J5Z3A7_SOLCO</name>
<dbReference type="Pfam" id="PF07376">
    <property type="entry name" value="Prosystemin"/>
    <property type="match status" value="1"/>
</dbReference>